<proteinExistence type="predicted"/>
<dbReference type="EMBL" id="UINC01156079">
    <property type="protein sequence ID" value="SVD52291.1"/>
    <property type="molecule type" value="Genomic_DNA"/>
</dbReference>
<evidence type="ECO:0000259" key="1">
    <source>
        <dbReference type="PROSITE" id="PS50234"/>
    </source>
</evidence>
<gene>
    <name evidence="2" type="ORF">METZ01_LOCUS405145</name>
</gene>
<feature type="non-terminal residue" evidence="2">
    <location>
        <position position="1"/>
    </location>
</feature>
<dbReference type="PANTHER" id="PTHR10579:SF43">
    <property type="entry name" value="ZINC FINGER (C3HC4-TYPE RING FINGER) FAMILY PROTEIN"/>
    <property type="match status" value="1"/>
</dbReference>
<dbReference type="PROSITE" id="PS50234">
    <property type="entry name" value="VWFA"/>
    <property type="match status" value="1"/>
</dbReference>
<dbReference type="InterPro" id="IPR051266">
    <property type="entry name" value="CLCR"/>
</dbReference>
<dbReference type="PANTHER" id="PTHR10579">
    <property type="entry name" value="CALCIUM-ACTIVATED CHLORIDE CHANNEL REGULATOR"/>
    <property type="match status" value="1"/>
</dbReference>
<dbReference type="SUPFAM" id="SSF53300">
    <property type="entry name" value="vWA-like"/>
    <property type="match status" value="1"/>
</dbReference>
<dbReference type="Pfam" id="PF00092">
    <property type="entry name" value="VWA"/>
    <property type="match status" value="1"/>
</dbReference>
<organism evidence="2">
    <name type="scientific">marine metagenome</name>
    <dbReference type="NCBI Taxonomy" id="408172"/>
    <lineage>
        <taxon>unclassified sequences</taxon>
        <taxon>metagenomes</taxon>
        <taxon>ecological metagenomes</taxon>
    </lineage>
</organism>
<sequence>TALIRQLGSSDKISLTSFDDEVTPVILPGPYSSDNTAESLIAGIQSGGCTNLSGGYQQGTQYAGQGISDDSVSRILLLTDGLANRGIVDPNGIAELVRGALRKGISTTTIGVGLDYNEHLLGLMAENGSGSTYFIENPDDAPGIFNEELGYLFDLAAQNVKVRFSPSIDGISLKQLNTYRVENDGSFSLGDAYGGQEKTLLLELSMPEVKDTGKLNIGTLTVSWDDTSGEKMSHETRDIEISINVVSESEFARVVPDVDVTLQAAFLTISRAKNESIQLA</sequence>
<dbReference type="InterPro" id="IPR036465">
    <property type="entry name" value="vWFA_dom_sf"/>
</dbReference>
<name>A0A382W2D4_9ZZZZ</name>
<accession>A0A382W2D4</accession>
<dbReference type="InterPro" id="IPR002035">
    <property type="entry name" value="VWF_A"/>
</dbReference>
<protein>
    <recommendedName>
        <fullName evidence="1">VWFA domain-containing protein</fullName>
    </recommendedName>
</protein>
<feature type="domain" description="VWFA" evidence="1">
    <location>
        <begin position="1"/>
        <end position="149"/>
    </location>
</feature>
<feature type="non-terminal residue" evidence="2">
    <location>
        <position position="280"/>
    </location>
</feature>
<dbReference type="Gene3D" id="3.40.50.410">
    <property type="entry name" value="von Willebrand factor, type A domain"/>
    <property type="match status" value="1"/>
</dbReference>
<reference evidence="2" key="1">
    <citation type="submission" date="2018-05" db="EMBL/GenBank/DDBJ databases">
        <authorList>
            <person name="Lanie J.A."/>
            <person name="Ng W.-L."/>
            <person name="Kazmierczak K.M."/>
            <person name="Andrzejewski T.M."/>
            <person name="Davidsen T.M."/>
            <person name="Wayne K.J."/>
            <person name="Tettelin H."/>
            <person name="Glass J.I."/>
            <person name="Rusch D."/>
            <person name="Podicherti R."/>
            <person name="Tsui H.-C.T."/>
            <person name="Winkler M.E."/>
        </authorList>
    </citation>
    <scope>NUCLEOTIDE SEQUENCE</scope>
</reference>
<dbReference type="AlphaFoldDB" id="A0A382W2D4"/>
<evidence type="ECO:0000313" key="2">
    <source>
        <dbReference type="EMBL" id="SVD52291.1"/>
    </source>
</evidence>